<dbReference type="Pfam" id="PF24433">
    <property type="entry name" value="DUF7556"/>
    <property type="match status" value="1"/>
</dbReference>
<dbReference type="RefSeq" id="WP_247994287.1">
    <property type="nucleotide sequence ID" value="NZ_CP096019.1"/>
</dbReference>
<protein>
    <submittedName>
        <fullName evidence="1">Uncharacterized protein</fullName>
    </submittedName>
</protein>
<proteinExistence type="predicted"/>
<dbReference type="InterPro" id="IPR055978">
    <property type="entry name" value="DUF7556"/>
</dbReference>
<dbReference type="GeneID" id="71927189"/>
<dbReference type="KEGG" id="haad:MW046_04040"/>
<organism evidence="1 2">
    <name type="scientific">Halocatena salina</name>
    <dbReference type="NCBI Taxonomy" id="2934340"/>
    <lineage>
        <taxon>Archaea</taxon>
        <taxon>Methanobacteriati</taxon>
        <taxon>Methanobacteriota</taxon>
        <taxon>Stenosarchaea group</taxon>
        <taxon>Halobacteria</taxon>
        <taxon>Halobacteriales</taxon>
        <taxon>Natronomonadaceae</taxon>
        <taxon>Halocatena</taxon>
    </lineage>
</organism>
<sequence>MVPDTAPASETRVDHEVMMAVDSDQLIIADVCRDGAWLKMPTAEAATIEEWR</sequence>
<evidence type="ECO:0000313" key="2">
    <source>
        <dbReference type="Proteomes" id="UP000831768"/>
    </source>
</evidence>
<reference evidence="1" key="1">
    <citation type="submission" date="2022-04" db="EMBL/GenBank/DDBJ databases">
        <title>Halocatena sp. nov., isolated from a salt lake.</title>
        <authorList>
            <person name="Cui H.-L."/>
        </authorList>
    </citation>
    <scope>NUCLEOTIDE SEQUENCE</scope>
    <source>
        <strain evidence="1">AD-1</strain>
    </source>
</reference>
<gene>
    <name evidence="1" type="ORF">MW046_04040</name>
</gene>
<dbReference type="EMBL" id="CP096019">
    <property type="protein sequence ID" value="UPM43624.1"/>
    <property type="molecule type" value="Genomic_DNA"/>
</dbReference>
<dbReference type="AlphaFoldDB" id="A0A8U0A3L4"/>
<evidence type="ECO:0000313" key="1">
    <source>
        <dbReference type="EMBL" id="UPM43624.1"/>
    </source>
</evidence>
<keyword evidence="2" id="KW-1185">Reference proteome</keyword>
<accession>A0A8U0A3L4</accession>
<name>A0A8U0A3L4_9EURY</name>
<dbReference type="Proteomes" id="UP000831768">
    <property type="component" value="Chromosome"/>
</dbReference>